<dbReference type="AlphaFoldDB" id="A0A931IHY4"/>
<evidence type="ECO:0000256" key="1">
    <source>
        <dbReference type="SAM" id="Phobius"/>
    </source>
</evidence>
<keyword evidence="3" id="KW-1185">Reference proteome</keyword>
<dbReference type="EMBL" id="JADMLG010000015">
    <property type="protein sequence ID" value="MBH0780347.1"/>
    <property type="molecule type" value="Genomic_DNA"/>
</dbReference>
<evidence type="ECO:0000313" key="3">
    <source>
        <dbReference type="Proteomes" id="UP000655751"/>
    </source>
</evidence>
<gene>
    <name evidence="2" type="ORF">IT779_29155</name>
</gene>
<proteinExistence type="predicted"/>
<organism evidence="2 3">
    <name type="scientific">Nocardia bovistercoris</name>
    <dbReference type="NCBI Taxonomy" id="2785916"/>
    <lineage>
        <taxon>Bacteria</taxon>
        <taxon>Bacillati</taxon>
        <taxon>Actinomycetota</taxon>
        <taxon>Actinomycetes</taxon>
        <taxon>Mycobacteriales</taxon>
        <taxon>Nocardiaceae</taxon>
        <taxon>Nocardia</taxon>
    </lineage>
</organism>
<keyword evidence="1" id="KW-1133">Transmembrane helix</keyword>
<keyword evidence="1" id="KW-0812">Transmembrane</keyword>
<feature type="transmembrane region" description="Helical" evidence="1">
    <location>
        <begin position="21"/>
        <end position="50"/>
    </location>
</feature>
<comment type="caution">
    <text evidence="2">The sequence shown here is derived from an EMBL/GenBank/DDBJ whole genome shotgun (WGS) entry which is preliminary data.</text>
</comment>
<evidence type="ECO:0000313" key="2">
    <source>
        <dbReference type="EMBL" id="MBH0780347.1"/>
    </source>
</evidence>
<name>A0A931IHY4_9NOCA</name>
<reference evidence="2" key="1">
    <citation type="submission" date="2020-11" db="EMBL/GenBank/DDBJ databases">
        <title>Nocardia NEAU-351.nov., a novel actinomycete isolated from the cow dung.</title>
        <authorList>
            <person name="Zhang X."/>
        </authorList>
    </citation>
    <scope>NUCLEOTIDE SEQUENCE</scope>
    <source>
        <strain evidence="2">NEAU-351</strain>
    </source>
</reference>
<dbReference type="Proteomes" id="UP000655751">
    <property type="component" value="Unassembled WGS sequence"/>
</dbReference>
<protein>
    <submittedName>
        <fullName evidence="2">Uncharacterized protein</fullName>
    </submittedName>
</protein>
<sequence length="89" mass="8883">MARRRERVVDVYVPVGGGASVSGVVGGMAVLVAAVVLAGLAVLVAVVAMFPSSEGSTSPSTTRVIGPCEPFCGARPTIPTTVTVGGEQR</sequence>
<accession>A0A931IHY4</accession>
<keyword evidence="1" id="KW-0472">Membrane</keyword>